<dbReference type="Pfam" id="PF13478">
    <property type="entry name" value="XdhC_C"/>
    <property type="match status" value="1"/>
</dbReference>
<name>A0A2C6LL59_9FIRM</name>
<sequence>MYRELQEFVSKKKPIALATVVEAGEKNRELPGQKLLLTESEVFGPLQDHPIGAEVHRLAAEALKQRGVHFRQITAEKVTAGIFVECYHPVARLLILGGGHVARPLAQIASLLQYQITVVDDRPTFANNQRFPGAAVVCDEFIPALQRQTIDPATSVVIVTRGHRHDLACLEYVLQFQPGYVGMIGSRRRVKLVKEHLARCGYPEEKVNRVHMPIGLAIGAATPEEIAVSIAAQLVEVRRGPGGVPTSTAEEWELLTRTMEYVNLGQPVVAATILRTRGSTPARPVQKCWYCLTAPALEPLGEAAGKRRCAGMP</sequence>
<proteinExistence type="predicted"/>
<evidence type="ECO:0000313" key="3">
    <source>
        <dbReference type="Proteomes" id="UP000222564"/>
    </source>
</evidence>
<comment type="caution">
    <text evidence="2">The sequence shown here is derived from an EMBL/GenBank/DDBJ whole genome shotgun (WGS) entry which is preliminary data.</text>
</comment>
<evidence type="ECO:0000313" key="2">
    <source>
        <dbReference type="EMBL" id="PHJ39330.1"/>
    </source>
</evidence>
<dbReference type="PANTHER" id="PTHR30388:SF6">
    <property type="entry name" value="XANTHINE DEHYDROGENASE SUBUNIT A-RELATED"/>
    <property type="match status" value="1"/>
</dbReference>
<evidence type="ECO:0000259" key="1">
    <source>
        <dbReference type="Pfam" id="PF13478"/>
    </source>
</evidence>
<dbReference type="EMBL" id="AWQQ01000024">
    <property type="protein sequence ID" value="PHJ39330.1"/>
    <property type="molecule type" value="Genomic_DNA"/>
</dbReference>
<reference evidence="2 3" key="1">
    <citation type="submission" date="2013-09" db="EMBL/GenBank/DDBJ databases">
        <title>Biodegradation of hydrocarbons in the deep terrestrial subsurface : characterization of a microbial consortium composed of two Desulfotomaculum species originating from a deep geological formation.</title>
        <authorList>
            <person name="Aullo T."/>
            <person name="Berlendis S."/>
            <person name="Lascourreges J.-F."/>
            <person name="Dessort D."/>
            <person name="Saint-Laurent S."/>
            <person name="Schraauwers B."/>
            <person name="Mas J."/>
            <person name="Magot M."/>
            <person name="Ranchou-Peyruse A."/>
        </authorList>
    </citation>
    <scope>NUCLEOTIDE SEQUENCE [LARGE SCALE GENOMIC DNA]</scope>
    <source>
        <strain evidence="2 3">Bs107</strain>
    </source>
</reference>
<dbReference type="Proteomes" id="UP000222564">
    <property type="component" value="Unassembled WGS sequence"/>
</dbReference>
<dbReference type="AlphaFoldDB" id="A0A2C6LL59"/>
<dbReference type="RefSeq" id="WP_099082311.1">
    <property type="nucleotide sequence ID" value="NZ_AWQQ01000024.1"/>
</dbReference>
<dbReference type="InterPro" id="IPR027051">
    <property type="entry name" value="XdhC_Rossmann_dom"/>
</dbReference>
<accession>A0A2C6LL59</accession>
<dbReference type="Gene3D" id="3.40.50.720">
    <property type="entry name" value="NAD(P)-binding Rossmann-like Domain"/>
    <property type="match status" value="1"/>
</dbReference>
<protein>
    <submittedName>
        <fullName evidence="2">Xanthine dehydrogenase</fullName>
    </submittedName>
</protein>
<feature type="domain" description="XdhC Rossmann" evidence="1">
    <location>
        <begin position="93"/>
        <end position="234"/>
    </location>
</feature>
<dbReference type="InterPro" id="IPR052698">
    <property type="entry name" value="MoCofactor_Util/Proc"/>
</dbReference>
<gene>
    <name evidence="2" type="ORF">P378_04200</name>
</gene>
<organism evidence="2 3">
    <name type="scientific">Desulforamulus profundi</name>
    <dbReference type="NCBI Taxonomy" id="1383067"/>
    <lineage>
        <taxon>Bacteria</taxon>
        <taxon>Bacillati</taxon>
        <taxon>Bacillota</taxon>
        <taxon>Clostridia</taxon>
        <taxon>Eubacteriales</taxon>
        <taxon>Peptococcaceae</taxon>
        <taxon>Desulforamulus</taxon>
    </lineage>
</organism>
<dbReference type="PANTHER" id="PTHR30388">
    <property type="entry name" value="ALDEHYDE OXIDOREDUCTASE MOLYBDENUM COFACTOR ASSEMBLY PROTEIN"/>
    <property type="match status" value="1"/>
</dbReference>
<keyword evidence="3" id="KW-1185">Reference proteome</keyword>
<dbReference type="OrthoDB" id="9773039at2"/>